<evidence type="ECO:0000313" key="3">
    <source>
        <dbReference type="Proteomes" id="UP000053237"/>
    </source>
</evidence>
<evidence type="ECO:0000256" key="1">
    <source>
        <dbReference type="SAM" id="MobiDB-lite"/>
    </source>
</evidence>
<dbReference type="AlphaFoldDB" id="A0A024GS25"/>
<comment type="caution">
    <text evidence="2">The sequence shown here is derived from an EMBL/GenBank/DDBJ whole genome shotgun (WGS) entry which is preliminary data.</text>
</comment>
<reference evidence="2 3" key="1">
    <citation type="submission" date="2012-05" db="EMBL/GenBank/DDBJ databases">
        <title>Recombination and specialization in a pathogen metapopulation.</title>
        <authorList>
            <person name="Gardiner A."/>
            <person name="Kemen E."/>
            <person name="Schultz-Larsen T."/>
            <person name="MacLean D."/>
            <person name="Van Oosterhout C."/>
            <person name="Jones J.D.G."/>
        </authorList>
    </citation>
    <scope>NUCLEOTIDE SEQUENCE [LARGE SCALE GENOMIC DNA]</scope>
    <source>
        <strain evidence="2 3">Ac Nc2</strain>
    </source>
</reference>
<dbReference type="OrthoDB" id="183749at2759"/>
<sequence>MFALFRNVLTTFLGQEWLFTLSDQRKCVSPDTDETPLNVAYCCPDYQRWEKRATLSEEKIETLNWKEVRARGAPDLIKSFMDYSSNASTCEYSDEEENYQLKKPIDGHAETESIADDIQVEEDIGEREMKLMKERARQIKRLGGKHKNKRGSRKPSSKSQSQVFSASPLGPLCLVNTTNALWNWSVQSGFDIDLYPPSNNVVMTPICIEKLENEALFDALIDQVLLA</sequence>
<keyword evidence="3" id="KW-1185">Reference proteome</keyword>
<dbReference type="Proteomes" id="UP000053237">
    <property type="component" value="Unassembled WGS sequence"/>
</dbReference>
<feature type="region of interest" description="Disordered" evidence="1">
    <location>
        <begin position="140"/>
        <end position="164"/>
    </location>
</feature>
<gene>
    <name evidence="2" type="ORF">BN9_110970</name>
</gene>
<dbReference type="InParanoid" id="A0A024GS25"/>
<protein>
    <submittedName>
        <fullName evidence="2">Uncharacterized protein</fullName>
    </submittedName>
</protein>
<name>A0A024GS25_9STRA</name>
<dbReference type="EMBL" id="CAIX01000331">
    <property type="protein sequence ID" value="CCI49722.1"/>
    <property type="molecule type" value="Genomic_DNA"/>
</dbReference>
<accession>A0A024GS25</accession>
<organism evidence="2 3">
    <name type="scientific">Albugo candida</name>
    <dbReference type="NCBI Taxonomy" id="65357"/>
    <lineage>
        <taxon>Eukaryota</taxon>
        <taxon>Sar</taxon>
        <taxon>Stramenopiles</taxon>
        <taxon>Oomycota</taxon>
        <taxon>Peronosporomycetes</taxon>
        <taxon>Albuginales</taxon>
        <taxon>Albuginaceae</taxon>
        <taxon>Albugo</taxon>
    </lineage>
</organism>
<evidence type="ECO:0000313" key="2">
    <source>
        <dbReference type="EMBL" id="CCI49722.1"/>
    </source>
</evidence>
<proteinExistence type="predicted"/>
<feature type="compositionally biased region" description="Basic residues" evidence="1">
    <location>
        <begin position="140"/>
        <end position="156"/>
    </location>
</feature>